<evidence type="ECO:0000256" key="2">
    <source>
        <dbReference type="ARBA" id="ARBA00049106"/>
    </source>
</evidence>
<dbReference type="PANTHER" id="PTHR39428:SF1">
    <property type="entry name" value="F420H(2)-DEPENDENT QUINONE REDUCTASE RV1261C"/>
    <property type="match status" value="1"/>
</dbReference>
<evidence type="ECO:0000313" key="3">
    <source>
        <dbReference type="EMBL" id="GAA1556955.1"/>
    </source>
</evidence>
<comment type="catalytic activity">
    <reaction evidence="2">
        <text>oxidized coenzyme F420-(gamma-L-Glu)(n) + a quinol + H(+) = reduced coenzyme F420-(gamma-L-Glu)(n) + a quinone</text>
        <dbReference type="Rhea" id="RHEA:39663"/>
        <dbReference type="Rhea" id="RHEA-COMP:12939"/>
        <dbReference type="Rhea" id="RHEA-COMP:14378"/>
        <dbReference type="ChEBI" id="CHEBI:15378"/>
        <dbReference type="ChEBI" id="CHEBI:24646"/>
        <dbReference type="ChEBI" id="CHEBI:132124"/>
        <dbReference type="ChEBI" id="CHEBI:133980"/>
        <dbReference type="ChEBI" id="CHEBI:139511"/>
    </reaction>
</comment>
<keyword evidence="4" id="KW-1185">Reference proteome</keyword>
<comment type="caution">
    <text evidence="3">The sequence shown here is derived from an EMBL/GenBank/DDBJ whole genome shotgun (WGS) entry which is preliminary data.</text>
</comment>
<dbReference type="InterPro" id="IPR012349">
    <property type="entry name" value="Split_barrel_FMN-bd"/>
</dbReference>
<name>A0ABN2CF13_9ACTN</name>
<dbReference type="NCBIfam" id="TIGR00026">
    <property type="entry name" value="hi_GC_TIGR00026"/>
    <property type="match status" value="1"/>
</dbReference>
<accession>A0ABN2CF13</accession>
<dbReference type="Proteomes" id="UP001501470">
    <property type="component" value="Unassembled WGS sequence"/>
</dbReference>
<dbReference type="InterPro" id="IPR004378">
    <property type="entry name" value="F420H2_quin_Rdtase"/>
</dbReference>
<dbReference type="Gene3D" id="2.30.110.10">
    <property type="entry name" value="Electron Transport, Fmn-binding Protein, Chain A"/>
    <property type="match status" value="1"/>
</dbReference>
<dbReference type="Pfam" id="PF04075">
    <property type="entry name" value="F420H2_quin_red"/>
    <property type="match status" value="1"/>
</dbReference>
<organism evidence="3 4">
    <name type="scientific">Dactylosporangium maewongense</name>
    <dbReference type="NCBI Taxonomy" id="634393"/>
    <lineage>
        <taxon>Bacteria</taxon>
        <taxon>Bacillati</taxon>
        <taxon>Actinomycetota</taxon>
        <taxon>Actinomycetes</taxon>
        <taxon>Micromonosporales</taxon>
        <taxon>Micromonosporaceae</taxon>
        <taxon>Dactylosporangium</taxon>
    </lineage>
</organism>
<evidence type="ECO:0000256" key="1">
    <source>
        <dbReference type="ARBA" id="ARBA00008710"/>
    </source>
</evidence>
<gene>
    <name evidence="3" type="ORF">GCM10009827_092380</name>
</gene>
<protein>
    <submittedName>
        <fullName evidence="3">Nitroreductase family deazaflavin-dependent oxidoreductase</fullName>
    </submittedName>
</protein>
<dbReference type="PANTHER" id="PTHR39428">
    <property type="entry name" value="F420H(2)-DEPENDENT QUINONE REDUCTASE RV1261C"/>
    <property type="match status" value="1"/>
</dbReference>
<sequence>MSRRDRIGAETRSFASYGRPWLVVIRGPRGMAFDRFLVRRTGFSLVSLQYALAGRFPYNPTLLLTTVGRRSGQLRDAALPYVPYGPDLVVVGSKGGGPTDPAWVVNARHHELCWIVLRRKTIAVRARVTDGERDPELLAHVVAHKPNVARYVERAAGFGRQIPLVVLSAVSGESLTQGLKRS</sequence>
<evidence type="ECO:0000313" key="4">
    <source>
        <dbReference type="Proteomes" id="UP001501470"/>
    </source>
</evidence>
<proteinExistence type="inferred from homology"/>
<reference evidence="3 4" key="1">
    <citation type="journal article" date="2019" name="Int. J. Syst. Evol. Microbiol.">
        <title>The Global Catalogue of Microorganisms (GCM) 10K type strain sequencing project: providing services to taxonomists for standard genome sequencing and annotation.</title>
        <authorList>
            <consortium name="The Broad Institute Genomics Platform"/>
            <consortium name="The Broad Institute Genome Sequencing Center for Infectious Disease"/>
            <person name="Wu L."/>
            <person name="Ma J."/>
        </authorList>
    </citation>
    <scope>NUCLEOTIDE SEQUENCE [LARGE SCALE GENOMIC DNA]</scope>
    <source>
        <strain evidence="3 4">JCM 15933</strain>
    </source>
</reference>
<dbReference type="EMBL" id="BAAAQD010000026">
    <property type="protein sequence ID" value="GAA1556955.1"/>
    <property type="molecule type" value="Genomic_DNA"/>
</dbReference>
<dbReference type="RefSeq" id="WP_344510855.1">
    <property type="nucleotide sequence ID" value="NZ_BAAAQD010000026.1"/>
</dbReference>
<comment type="similarity">
    <text evidence="1">Belongs to the F420H(2)-dependent quinone reductase family.</text>
</comment>